<dbReference type="InterPro" id="IPR037524">
    <property type="entry name" value="PA14/GLEYA"/>
</dbReference>
<dbReference type="PROSITE" id="PS51820">
    <property type="entry name" value="PA14"/>
    <property type="match status" value="1"/>
</dbReference>
<dbReference type="InterPro" id="IPR055647">
    <property type="entry name" value="DUF7223"/>
</dbReference>
<dbReference type="Pfam" id="PF23865">
    <property type="entry name" value="DUF7223"/>
    <property type="match status" value="1"/>
</dbReference>
<dbReference type="EMBL" id="ML996087">
    <property type="protein sequence ID" value="KAF2151810.1"/>
    <property type="molecule type" value="Genomic_DNA"/>
</dbReference>
<protein>
    <recommendedName>
        <fullName evidence="2">PA14 domain-containing protein</fullName>
    </recommendedName>
</protein>
<evidence type="ECO:0000313" key="4">
    <source>
        <dbReference type="Proteomes" id="UP000799439"/>
    </source>
</evidence>
<feature type="compositionally biased region" description="Low complexity" evidence="1">
    <location>
        <begin position="300"/>
        <end position="338"/>
    </location>
</feature>
<dbReference type="InterPro" id="IPR018871">
    <property type="entry name" value="GLEYA_adhesin_domain"/>
</dbReference>
<feature type="domain" description="PA14" evidence="2">
    <location>
        <begin position="349"/>
        <end position="519"/>
    </location>
</feature>
<evidence type="ECO:0000313" key="3">
    <source>
        <dbReference type="EMBL" id="KAF2151810.1"/>
    </source>
</evidence>
<proteinExistence type="predicted"/>
<feature type="region of interest" description="Disordered" evidence="1">
    <location>
        <begin position="299"/>
        <end position="339"/>
    </location>
</feature>
<accession>A0A9P4J1Z9</accession>
<dbReference type="Gene3D" id="2.60.120.1560">
    <property type="match status" value="1"/>
</dbReference>
<sequence length="541" mass="58484">MYQWAPKALDETWNWAEGWEEYKGVRMYCVNCGIDGHFDLTGSIAGNLVDGLTTAAIRMKGNLDAGIYLGVYAHAVKEKEWETELITIPLSPFTIPEVITLGPELALSISLDITLDVVGEVLMGGDLSWPAINSVLDMKHPSKSYALGFKPQMSHYFEANGTATLTADLGLPLSFAVGLDVLNGKFKEELAIKDTPALELALTFTADFTDDNGETHPSINGDDGCYGFDWSLGLVNQVEFDIGELWSTQLYSTAGPAFATGCLGVSRPPAEETTTAVMSEATTNLALPSITSIDNFTGYSSTSRTSTTSKPTSPATTRPATTTTTTIITTTTATTASPTPTPYVLPDTCNNVGIQYAYYQLNSGVAPANIDLTYLKSETPITSADYDDIIWSIGGFSFDATSTGQFLLYGHWRNTQWFMLDHKFYHLAATTGTYVIDLPIADDEAYVWVGDNAYSGWNGTNWTLKWGSTTKTYTYHAEAGTYTPIRVLYGSGNAPGQFHFSLSAPDGSIVVDGTTPGSAEVLQFSCDGFDAPFFESWGSES</sequence>
<dbReference type="Pfam" id="PF10528">
    <property type="entry name" value="GLEYA"/>
    <property type="match status" value="1"/>
</dbReference>
<name>A0A9P4J1Z9_9PEZI</name>
<reference evidence="3" key="1">
    <citation type="journal article" date="2020" name="Stud. Mycol.">
        <title>101 Dothideomycetes genomes: a test case for predicting lifestyles and emergence of pathogens.</title>
        <authorList>
            <person name="Haridas S."/>
            <person name="Albert R."/>
            <person name="Binder M."/>
            <person name="Bloem J."/>
            <person name="Labutti K."/>
            <person name="Salamov A."/>
            <person name="Andreopoulos B."/>
            <person name="Baker S."/>
            <person name="Barry K."/>
            <person name="Bills G."/>
            <person name="Bluhm B."/>
            <person name="Cannon C."/>
            <person name="Castanera R."/>
            <person name="Culley D."/>
            <person name="Daum C."/>
            <person name="Ezra D."/>
            <person name="Gonzalez J."/>
            <person name="Henrissat B."/>
            <person name="Kuo A."/>
            <person name="Liang C."/>
            <person name="Lipzen A."/>
            <person name="Lutzoni F."/>
            <person name="Magnuson J."/>
            <person name="Mondo S."/>
            <person name="Nolan M."/>
            <person name="Ohm R."/>
            <person name="Pangilinan J."/>
            <person name="Park H.-J."/>
            <person name="Ramirez L."/>
            <person name="Alfaro M."/>
            <person name="Sun H."/>
            <person name="Tritt A."/>
            <person name="Yoshinaga Y."/>
            <person name="Zwiers L.-H."/>
            <person name="Turgeon B."/>
            <person name="Goodwin S."/>
            <person name="Spatafora J."/>
            <person name="Crous P."/>
            <person name="Grigoriev I."/>
        </authorList>
    </citation>
    <scope>NUCLEOTIDE SEQUENCE</scope>
    <source>
        <strain evidence="3">CBS 260.36</strain>
    </source>
</reference>
<keyword evidence="4" id="KW-1185">Reference proteome</keyword>
<dbReference type="OrthoDB" id="4388755at2759"/>
<dbReference type="AlphaFoldDB" id="A0A9P4J1Z9"/>
<organism evidence="3 4">
    <name type="scientific">Myriangium duriaei CBS 260.36</name>
    <dbReference type="NCBI Taxonomy" id="1168546"/>
    <lineage>
        <taxon>Eukaryota</taxon>
        <taxon>Fungi</taxon>
        <taxon>Dikarya</taxon>
        <taxon>Ascomycota</taxon>
        <taxon>Pezizomycotina</taxon>
        <taxon>Dothideomycetes</taxon>
        <taxon>Dothideomycetidae</taxon>
        <taxon>Myriangiales</taxon>
        <taxon>Myriangiaceae</taxon>
        <taxon>Myriangium</taxon>
    </lineage>
</organism>
<comment type="caution">
    <text evidence="3">The sequence shown here is derived from an EMBL/GenBank/DDBJ whole genome shotgun (WGS) entry which is preliminary data.</text>
</comment>
<dbReference type="Proteomes" id="UP000799439">
    <property type="component" value="Unassembled WGS sequence"/>
</dbReference>
<evidence type="ECO:0000256" key="1">
    <source>
        <dbReference type="SAM" id="MobiDB-lite"/>
    </source>
</evidence>
<evidence type="ECO:0000259" key="2">
    <source>
        <dbReference type="PROSITE" id="PS51820"/>
    </source>
</evidence>
<gene>
    <name evidence="3" type="ORF">K461DRAFT_279329</name>
</gene>